<evidence type="ECO:0000313" key="1">
    <source>
        <dbReference type="EMBL" id="KAK9822547.1"/>
    </source>
</evidence>
<proteinExistence type="predicted"/>
<accession>A0AAW1QMB4</accession>
<evidence type="ECO:0000313" key="2">
    <source>
        <dbReference type="Proteomes" id="UP001438707"/>
    </source>
</evidence>
<name>A0AAW1QMB4_9CHLO</name>
<keyword evidence="2" id="KW-1185">Reference proteome</keyword>
<protein>
    <submittedName>
        <fullName evidence="1">Uncharacterized protein</fullName>
    </submittedName>
</protein>
<dbReference type="EMBL" id="JALJOS010000031">
    <property type="protein sequence ID" value="KAK9822547.1"/>
    <property type="molecule type" value="Genomic_DNA"/>
</dbReference>
<organism evidence="1 2">
    <name type="scientific">Apatococcus lobatus</name>
    <dbReference type="NCBI Taxonomy" id="904363"/>
    <lineage>
        <taxon>Eukaryota</taxon>
        <taxon>Viridiplantae</taxon>
        <taxon>Chlorophyta</taxon>
        <taxon>core chlorophytes</taxon>
        <taxon>Trebouxiophyceae</taxon>
        <taxon>Chlorellales</taxon>
        <taxon>Chlorellaceae</taxon>
        <taxon>Apatococcus</taxon>
    </lineage>
</organism>
<gene>
    <name evidence="1" type="ORF">WJX74_003748</name>
</gene>
<dbReference type="Proteomes" id="UP001438707">
    <property type="component" value="Unassembled WGS sequence"/>
</dbReference>
<comment type="caution">
    <text evidence="1">The sequence shown here is derived from an EMBL/GenBank/DDBJ whole genome shotgun (WGS) entry which is preliminary data.</text>
</comment>
<dbReference type="AlphaFoldDB" id="A0AAW1QMB4"/>
<reference evidence="1 2" key="1">
    <citation type="journal article" date="2024" name="Nat. Commun.">
        <title>Phylogenomics reveals the evolutionary origins of lichenization in chlorophyte algae.</title>
        <authorList>
            <person name="Puginier C."/>
            <person name="Libourel C."/>
            <person name="Otte J."/>
            <person name="Skaloud P."/>
            <person name="Haon M."/>
            <person name="Grisel S."/>
            <person name="Petersen M."/>
            <person name="Berrin J.G."/>
            <person name="Delaux P.M."/>
            <person name="Dal Grande F."/>
            <person name="Keller J."/>
        </authorList>
    </citation>
    <scope>NUCLEOTIDE SEQUENCE [LARGE SCALE GENOMIC DNA]</scope>
    <source>
        <strain evidence="1 2">SAG 2145</strain>
    </source>
</reference>
<sequence>MGRVASVSGASPPLPLPACLLRLTPRREAQAHTDTETIGIRLPRESVASGTLVSGEVMFRAKWKCTGFEGVGMSKGGGLALCNKHQAKHLNLVIPVSSPCGT</sequence>